<protein>
    <submittedName>
        <fullName evidence="1">Uncharacterized protein</fullName>
    </submittedName>
</protein>
<dbReference type="EMBL" id="OV651825">
    <property type="protein sequence ID" value="CAH1102987.1"/>
    <property type="molecule type" value="Genomic_DNA"/>
</dbReference>
<keyword evidence="2" id="KW-1185">Reference proteome</keyword>
<sequence length="143" mass="16173">MISFINKVKDIIKCIKHSQVLNSIFDGIRKAKNCTKNLVLPVTTGWGSQLFCLQSMSVCKESMQTLALNEEDGNILGRDKKQTLVDEEIFLVRIESTKALMEPVVNWILKLESNEDAIHLCFKAFSEIQESIAKNLPLCVTEK</sequence>
<name>A0A9P0CGC3_9CUCU</name>
<accession>A0A9P0CGC3</accession>
<proteinExistence type="predicted"/>
<reference evidence="1" key="1">
    <citation type="submission" date="2022-01" db="EMBL/GenBank/DDBJ databases">
        <authorList>
            <person name="King R."/>
        </authorList>
    </citation>
    <scope>NUCLEOTIDE SEQUENCE</scope>
</reference>
<organism evidence="1 2">
    <name type="scientific">Psylliodes chrysocephalus</name>
    <dbReference type="NCBI Taxonomy" id="3402493"/>
    <lineage>
        <taxon>Eukaryota</taxon>
        <taxon>Metazoa</taxon>
        <taxon>Ecdysozoa</taxon>
        <taxon>Arthropoda</taxon>
        <taxon>Hexapoda</taxon>
        <taxon>Insecta</taxon>
        <taxon>Pterygota</taxon>
        <taxon>Neoptera</taxon>
        <taxon>Endopterygota</taxon>
        <taxon>Coleoptera</taxon>
        <taxon>Polyphaga</taxon>
        <taxon>Cucujiformia</taxon>
        <taxon>Chrysomeloidea</taxon>
        <taxon>Chrysomelidae</taxon>
        <taxon>Galerucinae</taxon>
        <taxon>Alticini</taxon>
        <taxon>Psylliodes</taxon>
    </lineage>
</organism>
<evidence type="ECO:0000313" key="1">
    <source>
        <dbReference type="EMBL" id="CAH1102987.1"/>
    </source>
</evidence>
<gene>
    <name evidence="1" type="ORF">PSYICH_LOCUS3752</name>
</gene>
<dbReference type="OrthoDB" id="4951847at2759"/>
<dbReference type="Proteomes" id="UP001153636">
    <property type="component" value="Chromosome 13"/>
</dbReference>
<dbReference type="AlphaFoldDB" id="A0A9P0CGC3"/>
<evidence type="ECO:0000313" key="2">
    <source>
        <dbReference type="Proteomes" id="UP001153636"/>
    </source>
</evidence>